<proteinExistence type="predicted"/>
<dbReference type="Proteomes" id="UP000050794">
    <property type="component" value="Unassembled WGS sequence"/>
</dbReference>
<dbReference type="WBParaSite" id="TCNE_0000307201-mRNA-1">
    <property type="protein sequence ID" value="TCNE_0000307201-mRNA-1"/>
    <property type="gene ID" value="TCNE_0000307201"/>
</dbReference>
<name>A0A183U3K2_TOXCA</name>
<evidence type="ECO:0000313" key="1">
    <source>
        <dbReference type="Proteomes" id="UP000050794"/>
    </source>
</evidence>
<accession>A0A183U3K2</accession>
<keyword evidence="1" id="KW-1185">Reference proteome</keyword>
<evidence type="ECO:0000313" key="2">
    <source>
        <dbReference type="WBParaSite" id="TCNE_0000307201-mRNA-1"/>
    </source>
</evidence>
<sequence>LVKKANQSANDSAFITSTPRNRVVLGERNISCIHDESIDSDIASDDLPSFVTMETDGPILGPKYISFTPVRCASSNAAYQSRKNSGKIVQNHIGNLFTVSESPEEIAEEKVEVEFADTESDLASLMRFGNEKDAEEIEGLPPVAIFD</sequence>
<protein>
    <submittedName>
        <fullName evidence="2">Gag-pol polyprotein</fullName>
    </submittedName>
</protein>
<reference evidence="2" key="1">
    <citation type="submission" date="2016-06" db="UniProtKB">
        <authorList>
            <consortium name="WormBaseParasite"/>
        </authorList>
    </citation>
    <scope>IDENTIFICATION</scope>
</reference>
<organism evidence="1 2">
    <name type="scientific">Toxocara canis</name>
    <name type="common">Canine roundworm</name>
    <dbReference type="NCBI Taxonomy" id="6265"/>
    <lineage>
        <taxon>Eukaryota</taxon>
        <taxon>Metazoa</taxon>
        <taxon>Ecdysozoa</taxon>
        <taxon>Nematoda</taxon>
        <taxon>Chromadorea</taxon>
        <taxon>Rhabditida</taxon>
        <taxon>Spirurina</taxon>
        <taxon>Ascaridomorpha</taxon>
        <taxon>Ascaridoidea</taxon>
        <taxon>Toxocaridae</taxon>
        <taxon>Toxocara</taxon>
    </lineage>
</organism>
<dbReference type="AlphaFoldDB" id="A0A183U3K2"/>